<dbReference type="AlphaFoldDB" id="A0A9D2T2H4"/>
<gene>
    <name evidence="2" type="ORF">H9703_00940</name>
</gene>
<comment type="caution">
    <text evidence="2">The sequence shown here is derived from an EMBL/GenBank/DDBJ whole genome shotgun (WGS) entry which is preliminary data.</text>
</comment>
<keyword evidence="1" id="KW-1133">Transmembrane helix</keyword>
<dbReference type="EMBL" id="DWWN01000007">
    <property type="protein sequence ID" value="HJC44698.1"/>
    <property type="molecule type" value="Genomic_DNA"/>
</dbReference>
<reference evidence="2" key="2">
    <citation type="submission" date="2021-04" db="EMBL/GenBank/DDBJ databases">
        <authorList>
            <person name="Gilroy R."/>
        </authorList>
    </citation>
    <scope>NUCLEOTIDE SEQUENCE</scope>
    <source>
        <strain evidence="2">ChiSjej5B23-2810</strain>
    </source>
</reference>
<accession>A0A9D2T2H4</accession>
<dbReference type="PANTHER" id="PTHR40076">
    <property type="entry name" value="MEMBRANE PROTEIN-RELATED"/>
    <property type="match status" value="1"/>
</dbReference>
<dbReference type="InterPro" id="IPR010380">
    <property type="entry name" value="DUF975"/>
</dbReference>
<proteinExistence type="predicted"/>
<evidence type="ECO:0000313" key="2">
    <source>
        <dbReference type="EMBL" id="HJC44698.1"/>
    </source>
</evidence>
<dbReference type="PANTHER" id="PTHR40076:SF1">
    <property type="entry name" value="MEMBRANE PROTEIN"/>
    <property type="match status" value="1"/>
</dbReference>
<organism evidence="2 3">
    <name type="scientific">Candidatus Faecalibacterium faecigallinarum</name>
    <dbReference type="NCBI Taxonomy" id="2838577"/>
    <lineage>
        <taxon>Bacteria</taxon>
        <taxon>Bacillati</taxon>
        <taxon>Bacillota</taxon>
        <taxon>Clostridia</taxon>
        <taxon>Eubacteriales</taxon>
        <taxon>Oscillospiraceae</taxon>
        <taxon>Faecalibacterium</taxon>
    </lineage>
</organism>
<feature type="transmembrane region" description="Helical" evidence="1">
    <location>
        <begin position="20"/>
        <end position="39"/>
    </location>
</feature>
<evidence type="ECO:0000256" key="1">
    <source>
        <dbReference type="SAM" id="Phobius"/>
    </source>
</evidence>
<name>A0A9D2T2H4_9FIRM</name>
<dbReference type="Pfam" id="PF06161">
    <property type="entry name" value="DUF975"/>
    <property type="match status" value="1"/>
</dbReference>
<feature type="transmembrane region" description="Helical" evidence="1">
    <location>
        <begin position="137"/>
        <end position="160"/>
    </location>
</feature>
<keyword evidence="1" id="KW-0812">Transmembrane</keyword>
<dbReference type="Proteomes" id="UP000823906">
    <property type="component" value="Unassembled WGS sequence"/>
</dbReference>
<evidence type="ECO:0000313" key="3">
    <source>
        <dbReference type="Proteomes" id="UP000823906"/>
    </source>
</evidence>
<feature type="transmembrane region" description="Helical" evidence="1">
    <location>
        <begin position="198"/>
        <end position="223"/>
    </location>
</feature>
<sequence>MWTRALLKDNAKTVLRRSYWRVFLACLIVSLLCGGDFNLNYRFGADSAPSGLPESAARFAGNTGFPFSVLLQLLMPVIIGVGVMALLLVLAAVLCWGILVTPVLQVGQARYLTENRSDTAQLGTIFSGFTRGYWNTVGVMFFMNLKVFLWTLLLIVPGIVKSYQYRFIPFLLAENPDLPADRAFEISTMMTDGEKWNIFVLDLSFLGWNLLGLLLLGIGALFVDPYVKATEAELYAALRAKVLASGYVTEEELTGQS</sequence>
<reference evidence="2" key="1">
    <citation type="journal article" date="2021" name="PeerJ">
        <title>Extensive microbial diversity within the chicken gut microbiome revealed by metagenomics and culture.</title>
        <authorList>
            <person name="Gilroy R."/>
            <person name="Ravi A."/>
            <person name="Getino M."/>
            <person name="Pursley I."/>
            <person name="Horton D.L."/>
            <person name="Alikhan N.F."/>
            <person name="Baker D."/>
            <person name="Gharbi K."/>
            <person name="Hall N."/>
            <person name="Watson M."/>
            <person name="Adriaenssens E.M."/>
            <person name="Foster-Nyarko E."/>
            <person name="Jarju S."/>
            <person name="Secka A."/>
            <person name="Antonio M."/>
            <person name="Oren A."/>
            <person name="Chaudhuri R.R."/>
            <person name="La Ragione R."/>
            <person name="Hildebrand F."/>
            <person name="Pallen M.J."/>
        </authorList>
    </citation>
    <scope>NUCLEOTIDE SEQUENCE</scope>
    <source>
        <strain evidence="2">ChiSjej5B23-2810</strain>
    </source>
</reference>
<protein>
    <submittedName>
        <fullName evidence="2">DUF975 family protein</fullName>
    </submittedName>
</protein>
<keyword evidence="1" id="KW-0472">Membrane</keyword>
<feature type="transmembrane region" description="Helical" evidence="1">
    <location>
        <begin position="73"/>
        <end position="100"/>
    </location>
</feature>